<dbReference type="InParanoid" id="T1HE05"/>
<dbReference type="AlphaFoldDB" id="T1HE05"/>
<proteinExistence type="predicted"/>
<dbReference type="VEuPathDB" id="VectorBase:RPRC002277"/>
<name>T1HE05_RHOPR</name>
<feature type="compositionally biased region" description="Basic and acidic residues" evidence="1">
    <location>
        <begin position="209"/>
        <end position="220"/>
    </location>
</feature>
<evidence type="ECO:0000313" key="3">
    <source>
        <dbReference type="Proteomes" id="UP000015103"/>
    </source>
</evidence>
<dbReference type="EMBL" id="ACPB03023291">
    <property type="status" value="NOT_ANNOTATED_CDS"/>
    <property type="molecule type" value="Genomic_DNA"/>
</dbReference>
<evidence type="ECO:0000256" key="1">
    <source>
        <dbReference type="SAM" id="MobiDB-lite"/>
    </source>
</evidence>
<dbReference type="Proteomes" id="UP000015103">
    <property type="component" value="Unassembled WGS sequence"/>
</dbReference>
<dbReference type="GeneID" id="141458165"/>
<keyword evidence="3" id="KW-1185">Reference proteome</keyword>
<sequence>MSKRCDIDRDKVDSACAHFASQCKRACRELLAGLRLGACPGTTSVAVEPDDICARTYSSSSNRYCRGKSRPSFTSLTSVSIGSENVLNQLNRKEEGSRKEVRFSERREDKSRPVQEPATNAVPSRKIVPRTGTILVPVREESEDITAKAETIVDETIMNAVAEIQKRLAPNAINQQPQVLQCTTHCEQLYKSRNAIPKPNGGRAPTSKSPKESEYRNFKI</sequence>
<reference evidence="2" key="1">
    <citation type="submission" date="2015-05" db="UniProtKB">
        <authorList>
            <consortium name="EnsemblMetazoa"/>
        </authorList>
    </citation>
    <scope>IDENTIFICATION</scope>
</reference>
<protein>
    <submittedName>
        <fullName evidence="2">Uncharacterized protein</fullName>
    </submittedName>
</protein>
<feature type="region of interest" description="Disordered" evidence="1">
    <location>
        <begin position="193"/>
        <end position="220"/>
    </location>
</feature>
<dbReference type="EnsemblMetazoa" id="RPRC002277-RA">
    <property type="protein sequence ID" value="RPRC002277-PA"/>
    <property type="gene ID" value="RPRC002277"/>
</dbReference>
<organism evidence="2 3">
    <name type="scientific">Rhodnius prolixus</name>
    <name type="common">Triatomid bug</name>
    <dbReference type="NCBI Taxonomy" id="13249"/>
    <lineage>
        <taxon>Eukaryota</taxon>
        <taxon>Metazoa</taxon>
        <taxon>Ecdysozoa</taxon>
        <taxon>Arthropoda</taxon>
        <taxon>Hexapoda</taxon>
        <taxon>Insecta</taxon>
        <taxon>Pterygota</taxon>
        <taxon>Neoptera</taxon>
        <taxon>Paraneoptera</taxon>
        <taxon>Hemiptera</taxon>
        <taxon>Heteroptera</taxon>
        <taxon>Panheteroptera</taxon>
        <taxon>Cimicomorpha</taxon>
        <taxon>Reduviidae</taxon>
        <taxon>Triatominae</taxon>
        <taxon>Rhodnius</taxon>
    </lineage>
</organism>
<dbReference type="HOGENOM" id="CLU_1257462_0_0_1"/>
<feature type="region of interest" description="Disordered" evidence="1">
    <location>
        <begin position="93"/>
        <end position="121"/>
    </location>
</feature>
<evidence type="ECO:0000313" key="2">
    <source>
        <dbReference type="EnsemblMetazoa" id="RPRC002277-PA"/>
    </source>
</evidence>
<accession>T1HE05</accession>
<dbReference type="RefSeq" id="XP_073991900.1">
    <property type="nucleotide sequence ID" value="XM_074135799.1"/>
</dbReference>
<feature type="compositionally biased region" description="Basic and acidic residues" evidence="1">
    <location>
        <begin position="93"/>
        <end position="113"/>
    </location>
</feature>